<dbReference type="AlphaFoldDB" id="A0A9P0D799"/>
<dbReference type="Pfam" id="PF08597">
    <property type="entry name" value="eIF3_subunit"/>
    <property type="match status" value="1"/>
</dbReference>
<keyword evidence="7" id="KW-1185">Reference proteome</keyword>
<reference evidence="6" key="1">
    <citation type="submission" date="2022-01" db="EMBL/GenBank/DDBJ databases">
        <authorList>
            <person name="King R."/>
        </authorList>
    </citation>
    <scope>NUCLEOTIDE SEQUENCE</scope>
</reference>
<comment type="function">
    <text evidence="4">Component of the eukaryotic translation initiation factor 3 (eIF-3) complex, which is involved in protein synthesis of a specialized repertoire of mRNAs and, together with other initiation factors, stimulates binding of mRNA and methionyl-tRNAi to the 40S ribosome. The eIF-3 complex specifically targets and initiates translation of a subset of mRNAs involved in cell proliferation.</text>
</comment>
<dbReference type="Proteomes" id="UP001153636">
    <property type="component" value="Chromosome 7"/>
</dbReference>
<dbReference type="PANTHER" id="PTHR21681:SF0">
    <property type="entry name" value="EUKARYOTIC TRANSLATION INITIATION FACTOR 3 SUBUNIT J"/>
    <property type="match status" value="1"/>
</dbReference>
<dbReference type="EMBL" id="OV651819">
    <property type="protein sequence ID" value="CAH1113716.1"/>
    <property type="molecule type" value="Genomic_DNA"/>
</dbReference>
<protein>
    <recommendedName>
        <fullName evidence="4">Eukaryotic translation initiation factor 3 subunit J</fullName>
        <shortName evidence="4">eIF3j</shortName>
    </recommendedName>
</protein>
<dbReference type="GO" id="GO:0033290">
    <property type="term" value="C:eukaryotic 48S preinitiation complex"/>
    <property type="evidence" value="ECO:0007669"/>
    <property type="project" value="UniProtKB-UniRule"/>
</dbReference>
<sequence>MESWDDDNFEPAPPTSSVLLPGNKWEGEDEDDDVKESWEDEDEERKEKEEAAKSEADVKKPKKKSLAERMAEKERLKREEMERRLREEAEDEITPEERLRLQKESDLQIALATTFGAANKTNNQDNGGVLTDLSMPNTKEEFDTFTEELSKKLVGLSKSLEYPNFVENLSRNLCATMSSLDIKRVKNSLDNLFLEKQKIEKGDKVKKKGKGKAKLHIEGENQLSQLSAYVNDFDEFDDFM</sequence>
<dbReference type="PANTHER" id="PTHR21681">
    <property type="entry name" value="EUKARYOTIC TRANSLATION INITIATION FACTOR 3 SUBUNIT J"/>
    <property type="match status" value="1"/>
</dbReference>
<evidence type="ECO:0000256" key="1">
    <source>
        <dbReference type="ARBA" id="ARBA00022490"/>
    </source>
</evidence>
<keyword evidence="2 4" id="KW-0396">Initiation factor</keyword>
<name>A0A9P0D799_9CUCU</name>
<feature type="compositionally biased region" description="Acidic residues" evidence="5">
    <location>
        <begin position="27"/>
        <end position="44"/>
    </location>
</feature>
<feature type="compositionally biased region" description="Basic and acidic residues" evidence="5">
    <location>
        <begin position="45"/>
        <end position="87"/>
    </location>
</feature>
<dbReference type="InterPro" id="IPR023194">
    <property type="entry name" value="eIF3-like_dom_sf"/>
</dbReference>
<comment type="similarity">
    <text evidence="4">Belongs to the eIF-3 subunit J family.</text>
</comment>
<comment type="subunit">
    <text evidence="4">Component of the eukaryotic translation initiation factor 3 (eIF-3) complex.</text>
</comment>
<comment type="subcellular location">
    <subcellularLocation>
        <location evidence="4">Cytoplasm</location>
    </subcellularLocation>
</comment>
<dbReference type="GO" id="GO:0003743">
    <property type="term" value="F:translation initiation factor activity"/>
    <property type="evidence" value="ECO:0007669"/>
    <property type="project" value="UniProtKB-UniRule"/>
</dbReference>
<dbReference type="GO" id="GO:0001732">
    <property type="term" value="P:formation of cytoplasmic translation initiation complex"/>
    <property type="evidence" value="ECO:0007669"/>
    <property type="project" value="UniProtKB-UniRule"/>
</dbReference>
<dbReference type="Gene3D" id="1.10.246.60">
    <property type="entry name" value="Eukaryotic translation initiation factor 3 like domains"/>
    <property type="match status" value="1"/>
</dbReference>
<proteinExistence type="inferred from homology"/>
<gene>
    <name evidence="6" type="ORF">PSYICH_LOCUS13464</name>
</gene>
<evidence type="ECO:0000313" key="6">
    <source>
        <dbReference type="EMBL" id="CAH1113716.1"/>
    </source>
</evidence>
<keyword evidence="3 4" id="KW-0648">Protein biosynthesis</keyword>
<accession>A0A9P0D799</accession>
<feature type="region of interest" description="Disordered" evidence="5">
    <location>
        <begin position="1"/>
        <end position="99"/>
    </location>
</feature>
<dbReference type="InterPro" id="IPR013906">
    <property type="entry name" value="eIF3j"/>
</dbReference>
<evidence type="ECO:0000256" key="2">
    <source>
        <dbReference type="ARBA" id="ARBA00022540"/>
    </source>
</evidence>
<evidence type="ECO:0000256" key="3">
    <source>
        <dbReference type="ARBA" id="ARBA00022917"/>
    </source>
</evidence>
<keyword evidence="1 4" id="KW-0963">Cytoplasm</keyword>
<dbReference type="OrthoDB" id="20381at2759"/>
<evidence type="ECO:0000256" key="4">
    <source>
        <dbReference type="HAMAP-Rule" id="MF_03009"/>
    </source>
</evidence>
<evidence type="ECO:0000256" key="5">
    <source>
        <dbReference type="SAM" id="MobiDB-lite"/>
    </source>
</evidence>
<evidence type="ECO:0000313" key="7">
    <source>
        <dbReference type="Proteomes" id="UP001153636"/>
    </source>
</evidence>
<dbReference type="GO" id="GO:0016282">
    <property type="term" value="C:eukaryotic 43S preinitiation complex"/>
    <property type="evidence" value="ECO:0007669"/>
    <property type="project" value="UniProtKB-UniRule"/>
</dbReference>
<dbReference type="GO" id="GO:0005852">
    <property type="term" value="C:eukaryotic translation initiation factor 3 complex"/>
    <property type="evidence" value="ECO:0007669"/>
    <property type="project" value="UniProtKB-UniRule"/>
</dbReference>
<organism evidence="6 7">
    <name type="scientific">Psylliodes chrysocephalus</name>
    <dbReference type="NCBI Taxonomy" id="3402493"/>
    <lineage>
        <taxon>Eukaryota</taxon>
        <taxon>Metazoa</taxon>
        <taxon>Ecdysozoa</taxon>
        <taxon>Arthropoda</taxon>
        <taxon>Hexapoda</taxon>
        <taxon>Insecta</taxon>
        <taxon>Pterygota</taxon>
        <taxon>Neoptera</taxon>
        <taxon>Endopterygota</taxon>
        <taxon>Coleoptera</taxon>
        <taxon>Polyphaga</taxon>
        <taxon>Cucujiformia</taxon>
        <taxon>Chrysomeloidea</taxon>
        <taxon>Chrysomelidae</taxon>
        <taxon>Galerucinae</taxon>
        <taxon>Alticini</taxon>
        <taxon>Psylliodes</taxon>
    </lineage>
</organism>
<dbReference type="HAMAP" id="MF_03009">
    <property type="entry name" value="eIF3j"/>
    <property type="match status" value="1"/>
</dbReference>